<dbReference type="Proteomes" id="UP000198211">
    <property type="component" value="Unassembled WGS sequence"/>
</dbReference>
<dbReference type="Gene3D" id="2.40.70.10">
    <property type="entry name" value="Acid Proteases"/>
    <property type="match status" value="1"/>
</dbReference>
<feature type="non-terminal residue" evidence="1">
    <location>
        <position position="379"/>
    </location>
</feature>
<comment type="caution">
    <text evidence="1">The sequence shown here is derived from an EMBL/GenBank/DDBJ whole genome shotgun (WGS) entry which is preliminary data.</text>
</comment>
<dbReference type="OrthoDB" id="116129at2759"/>
<dbReference type="EMBL" id="NBNE01019783">
    <property type="protein sequence ID" value="OWY91640.1"/>
    <property type="molecule type" value="Genomic_DNA"/>
</dbReference>
<evidence type="ECO:0000313" key="2">
    <source>
        <dbReference type="Proteomes" id="UP000198211"/>
    </source>
</evidence>
<accession>A0A225UFC7</accession>
<protein>
    <recommendedName>
        <fullName evidence="3">Reverse transcriptase</fullName>
    </recommendedName>
</protein>
<keyword evidence="2" id="KW-1185">Reference proteome</keyword>
<reference evidence="2" key="1">
    <citation type="submission" date="2017-03" db="EMBL/GenBank/DDBJ databases">
        <title>Phytopthora megakarya and P. palmivora, two closely related causual agents of cacao black pod achieved similar genome size and gene model numbers by different mechanisms.</title>
        <authorList>
            <person name="Ali S."/>
            <person name="Shao J."/>
            <person name="Larry D.J."/>
            <person name="Kronmiller B."/>
            <person name="Shen D."/>
            <person name="Strem M.D."/>
            <person name="Melnick R.L."/>
            <person name="Guiltinan M.J."/>
            <person name="Tyler B.M."/>
            <person name="Meinhardt L.W."/>
            <person name="Bailey B.A."/>
        </authorList>
    </citation>
    <scope>NUCLEOTIDE SEQUENCE [LARGE SCALE GENOMIC DNA]</scope>
    <source>
        <strain evidence="2">zdho120</strain>
    </source>
</reference>
<dbReference type="InterPro" id="IPR021109">
    <property type="entry name" value="Peptidase_aspartic_dom_sf"/>
</dbReference>
<proteinExistence type="predicted"/>
<gene>
    <name evidence="1" type="ORF">PHMEG_00039695</name>
</gene>
<evidence type="ECO:0000313" key="1">
    <source>
        <dbReference type="EMBL" id="OWY91640.1"/>
    </source>
</evidence>
<sequence>MTKSVTSALKFQNTSLNVLCENLLVYKSRPLFSVPGETSVGDEKIITSSMLLDCGDTTIYVSKRLPTKFSDKSIRVKLGDNQIVEAELKVLPLRITVSGLDKAYERVAVVYAIPDEFDCILGIPFFEDTQPQIDWRSRRIKGTQVSLLHWERTYETSGPIEEGGPVIASGLQRSVEVKGLSVKRPDPCRGAALETDVKSAVGVVRDTDSASVVKRPTGEADAEASKHDGTCQGNNNVVEKMFTMGVVSESGVQTKYITRKKLRKFLRIKTKSLDEPDFMLVLSNQTIKQVARSLQRQDQPNHVGSEKALRYLETDWDSFRENPAFKLLANYKDNVFRPELPEGLPERREIEHRIDVKAPNLAMYRHQWRQSPEQQREIV</sequence>
<dbReference type="AlphaFoldDB" id="A0A225UFC7"/>
<name>A0A225UFC7_9STRA</name>
<evidence type="ECO:0008006" key="3">
    <source>
        <dbReference type="Google" id="ProtNLM"/>
    </source>
</evidence>
<organism evidence="1 2">
    <name type="scientific">Phytophthora megakarya</name>
    <dbReference type="NCBI Taxonomy" id="4795"/>
    <lineage>
        <taxon>Eukaryota</taxon>
        <taxon>Sar</taxon>
        <taxon>Stramenopiles</taxon>
        <taxon>Oomycota</taxon>
        <taxon>Peronosporomycetes</taxon>
        <taxon>Peronosporales</taxon>
        <taxon>Peronosporaceae</taxon>
        <taxon>Phytophthora</taxon>
    </lineage>
</organism>